<evidence type="ECO:0000256" key="1">
    <source>
        <dbReference type="ARBA" id="ARBA00011738"/>
    </source>
</evidence>
<dbReference type="Gene3D" id="2.60.120.480">
    <property type="entry name" value="Ureidoglycolate hydrolase"/>
    <property type="match status" value="1"/>
</dbReference>
<evidence type="ECO:0000256" key="4">
    <source>
        <dbReference type="ARBA" id="ARBA00047684"/>
    </source>
</evidence>
<keyword evidence="2" id="KW-0659">Purine metabolism</keyword>
<keyword evidence="3" id="KW-0456">Lyase</keyword>
<keyword evidence="6" id="KW-1185">Reference proteome</keyword>
<evidence type="ECO:0008006" key="7">
    <source>
        <dbReference type="Google" id="ProtNLM"/>
    </source>
</evidence>
<comment type="subunit">
    <text evidence="1">Homodimer.</text>
</comment>
<evidence type="ECO:0000256" key="3">
    <source>
        <dbReference type="ARBA" id="ARBA00023239"/>
    </source>
</evidence>
<dbReference type="InterPro" id="IPR024060">
    <property type="entry name" value="Ureidoglycolate_lyase_dom_sf"/>
</dbReference>
<reference evidence="5 6" key="1">
    <citation type="journal article" date="2024" name="IMA Fungus">
        <title>IMA Genome - F19 : A genome assembly and annotation guide to empower mycologists, including annotated draft genome sequences of Ceratocystis pirilliformis, Diaporthe australafricana, Fusarium ophioides, Paecilomyces lecythidis, and Sporothrix stenoceras.</title>
        <authorList>
            <person name="Aylward J."/>
            <person name="Wilson A.M."/>
            <person name="Visagie C.M."/>
            <person name="Spraker J."/>
            <person name="Barnes I."/>
            <person name="Buitendag C."/>
            <person name="Ceriani C."/>
            <person name="Del Mar Angel L."/>
            <person name="du Plessis D."/>
            <person name="Fuchs T."/>
            <person name="Gasser K."/>
            <person name="Kramer D."/>
            <person name="Li W."/>
            <person name="Munsamy K."/>
            <person name="Piso A."/>
            <person name="Price J.L."/>
            <person name="Sonnekus B."/>
            <person name="Thomas C."/>
            <person name="van der Nest A."/>
            <person name="van Dijk A."/>
            <person name="van Heerden A."/>
            <person name="van Vuuren N."/>
            <person name="Yilmaz N."/>
            <person name="Duong T.A."/>
            <person name="van der Merwe N.A."/>
            <person name="Wingfield M.J."/>
            <person name="Wingfield B.D."/>
        </authorList>
    </citation>
    <scope>NUCLEOTIDE SEQUENCE [LARGE SCALE GENOMIC DNA]</scope>
    <source>
        <strain evidence="5 6">CMW 18167</strain>
    </source>
</reference>
<dbReference type="InterPro" id="IPR011051">
    <property type="entry name" value="RmlC_Cupin_sf"/>
</dbReference>
<dbReference type="Proteomes" id="UP001583193">
    <property type="component" value="Unassembled WGS sequence"/>
</dbReference>
<evidence type="ECO:0000313" key="6">
    <source>
        <dbReference type="Proteomes" id="UP001583193"/>
    </source>
</evidence>
<name>A0ABR3Y9A1_9EURO</name>
<organism evidence="5 6">
    <name type="scientific">Paecilomyces lecythidis</name>
    <dbReference type="NCBI Taxonomy" id="3004212"/>
    <lineage>
        <taxon>Eukaryota</taxon>
        <taxon>Fungi</taxon>
        <taxon>Dikarya</taxon>
        <taxon>Ascomycota</taxon>
        <taxon>Pezizomycotina</taxon>
        <taxon>Eurotiomycetes</taxon>
        <taxon>Eurotiomycetidae</taxon>
        <taxon>Eurotiales</taxon>
        <taxon>Thermoascaceae</taxon>
        <taxon>Paecilomyces</taxon>
    </lineage>
</organism>
<dbReference type="EMBL" id="JAVDPF010000004">
    <property type="protein sequence ID" value="KAL1884437.1"/>
    <property type="molecule type" value="Genomic_DNA"/>
</dbReference>
<dbReference type="InterPro" id="IPR047233">
    <property type="entry name" value="UAH_cupin"/>
</dbReference>
<evidence type="ECO:0000256" key="2">
    <source>
        <dbReference type="ARBA" id="ARBA00022631"/>
    </source>
</evidence>
<protein>
    <recommendedName>
        <fullName evidence="7">Ureidoglycolate hydrolase</fullName>
    </recommendedName>
</protein>
<dbReference type="CDD" id="cd20298">
    <property type="entry name" value="cupin_UAH"/>
    <property type="match status" value="1"/>
</dbReference>
<sequence length="245" mass="26945">MSSTDTISPSIKLGNQKLTVGAVKDFDIGEITYVPSTGARKAFEVPLVQATEESLKGYGHIVEDPDTFKIEITQWPAQGWRPIDPHSGDQGGITEGIFEFWWKGDTLYARNNAVGDSYLFAWSQFPEEASTTSEAAKPRERALVWRANYHPDGGQLFFPTNGQSFVVPLALPGDDITPDKFVAFRADGGKGLYIHPNIWHGAVIPIDDEGRLIDKQGRVHARVSVDFVKEFGGYLSVPLHPVGST</sequence>
<gene>
    <name evidence="5" type="ORF">Plec18167_002025</name>
</gene>
<proteinExistence type="predicted"/>
<accession>A0ABR3Y9A1</accession>
<dbReference type="SUPFAM" id="SSF51182">
    <property type="entry name" value="RmlC-like cupins"/>
    <property type="match status" value="1"/>
</dbReference>
<comment type="caution">
    <text evidence="5">The sequence shown here is derived from an EMBL/GenBank/DDBJ whole genome shotgun (WGS) entry which is preliminary data.</text>
</comment>
<dbReference type="InterPro" id="IPR007247">
    <property type="entry name" value="Ureidogly_lyase"/>
</dbReference>
<evidence type="ECO:0000313" key="5">
    <source>
        <dbReference type="EMBL" id="KAL1884437.1"/>
    </source>
</evidence>
<dbReference type="Pfam" id="PF04115">
    <property type="entry name" value="Ureidogly_lyase"/>
    <property type="match status" value="1"/>
</dbReference>
<comment type="catalytic activity">
    <reaction evidence="4">
        <text>(S)-ureidoglycolate = urea + glyoxylate</text>
        <dbReference type="Rhea" id="RHEA:11304"/>
        <dbReference type="ChEBI" id="CHEBI:16199"/>
        <dbReference type="ChEBI" id="CHEBI:36655"/>
        <dbReference type="ChEBI" id="CHEBI:57296"/>
        <dbReference type="EC" id="4.3.2.3"/>
    </reaction>
</comment>